<feature type="region of interest" description="Disordered" evidence="1">
    <location>
        <begin position="1"/>
        <end position="29"/>
    </location>
</feature>
<name>X1B3E9_9ZZZZ</name>
<reference evidence="2" key="1">
    <citation type="journal article" date="2014" name="Front. Microbiol.">
        <title>High frequency of phylogenetically diverse reductive dehalogenase-homologous genes in deep subseafloor sedimentary metagenomes.</title>
        <authorList>
            <person name="Kawai M."/>
            <person name="Futagami T."/>
            <person name="Toyoda A."/>
            <person name="Takaki Y."/>
            <person name="Nishi S."/>
            <person name="Hori S."/>
            <person name="Arai W."/>
            <person name="Tsubouchi T."/>
            <person name="Morono Y."/>
            <person name="Uchiyama I."/>
            <person name="Ito T."/>
            <person name="Fujiyama A."/>
            <person name="Inagaki F."/>
            <person name="Takami H."/>
        </authorList>
    </citation>
    <scope>NUCLEOTIDE SEQUENCE</scope>
    <source>
        <strain evidence="2">Expedition CK06-06</strain>
    </source>
</reference>
<dbReference type="EMBL" id="BART01028385">
    <property type="protein sequence ID" value="GAG90284.1"/>
    <property type="molecule type" value="Genomic_DNA"/>
</dbReference>
<comment type="caution">
    <text evidence="2">The sequence shown here is derived from an EMBL/GenBank/DDBJ whole genome shotgun (WGS) entry which is preliminary data.</text>
</comment>
<evidence type="ECO:0000313" key="2">
    <source>
        <dbReference type="EMBL" id="GAG90284.1"/>
    </source>
</evidence>
<proteinExistence type="predicted"/>
<evidence type="ECO:0000256" key="1">
    <source>
        <dbReference type="SAM" id="MobiDB-lite"/>
    </source>
</evidence>
<dbReference type="AlphaFoldDB" id="X1B3E9"/>
<feature type="compositionally biased region" description="Basic residues" evidence="1">
    <location>
        <begin position="1"/>
        <end position="10"/>
    </location>
</feature>
<accession>X1B3E9</accession>
<sequence>MIASKLKPKQKYMTARGPPRSSMAPPIVTPRIDPVDIIA</sequence>
<gene>
    <name evidence="2" type="ORF">S01H4_50069</name>
</gene>
<protein>
    <submittedName>
        <fullName evidence="2">Uncharacterized protein</fullName>
    </submittedName>
</protein>
<organism evidence="2">
    <name type="scientific">marine sediment metagenome</name>
    <dbReference type="NCBI Taxonomy" id="412755"/>
    <lineage>
        <taxon>unclassified sequences</taxon>
        <taxon>metagenomes</taxon>
        <taxon>ecological metagenomes</taxon>
    </lineage>
</organism>